<protein>
    <submittedName>
        <fullName evidence="8">Helicase-related protein</fullName>
    </submittedName>
</protein>
<dbReference type="Proteomes" id="UP001589898">
    <property type="component" value="Unassembled WGS sequence"/>
</dbReference>
<evidence type="ECO:0000259" key="6">
    <source>
        <dbReference type="PROSITE" id="PS51192"/>
    </source>
</evidence>
<dbReference type="InterPro" id="IPR038718">
    <property type="entry name" value="SNF2-like_sf"/>
</dbReference>
<keyword evidence="1" id="KW-0547">Nucleotide-binding</keyword>
<reference evidence="8 9" key="1">
    <citation type="submission" date="2024-09" db="EMBL/GenBank/DDBJ databases">
        <authorList>
            <person name="Sun Q."/>
            <person name="Mori K."/>
        </authorList>
    </citation>
    <scope>NUCLEOTIDE SEQUENCE [LARGE SCALE GENOMIC DNA]</scope>
    <source>
        <strain evidence="8 9">KCTC 52403</strain>
    </source>
</reference>
<dbReference type="Pfam" id="PF00176">
    <property type="entry name" value="SNF2-rel_dom"/>
    <property type="match status" value="1"/>
</dbReference>
<evidence type="ECO:0000256" key="1">
    <source>
        <dbReference type="ARBA" id="ARBA00022741"/>
    </source>
</evidence>
<dbReference type="Gene3D" id="3.40.50.10810">
    <property type="entry name" value="Tandem AAA-ATPase domain"/>
    <property type="match status" value="1"/>
</dbReference>
<evidence type="ECO:0000256" key="3">
    <source>
        <dbReference type="ARBA" id="ARBA00022806"/>
    </source>
</evidence>
<evidence type="ECO:0000313" key="9">
    <source>
        <dbReference type="Proteomes" id="UP001589898"/>
    </source>
</evidence>
<dbReference type="Gene3D" id="3.40.50.300">
    <property type="entry name" value="P-loop containing nucleotide triphosphate hydrolases"/>
    <property type="match status" value="1"/>
</dbReference>
<evidence type="ECO:0000256" key="4">
    <source>
        <dbReference type="ARBA" id="ARBA00022840"/>
    </source>
</evidence>
<proteinExistence type="predicted"/>
<feature type="coiled-coil region" evidence="5">
    <location>
        <begin position="962"/>
        <end position="1019"/>
    </location>
</feature>
<dbReference type="SMART" id="SM00487">
    <property type="entry name" value="DEXDc"/>
    <property type="match status" value="1"/>
</dbReference>
<dbReference type="SMART" id="SM00490">
    <property type="entry name" value="HELICc"/>
    <property type="match status" value="1"/>
</dbReference>
<dbReference type="EMBL" id="JBHLTF010000031">
    <property type="protein sequence ID" value="MFC0718165.1"/>
    <property type="molecule type" value="Genomic_DNA"/>
</dbReference>
<dbReference type="PANTHER" id="PTHR45766:SF6">
    <property type="entry name" value="SWI_SNF-RELATED MATRIX-ASSOCIATED ACTIN-DEPENDENT REGULATOR OF CHROMATIN SUBFAMILY A-LIKE PROTEIN 1"/>
    <property type="match status" value="1"/>
</dbReference>
<dbReference type="PANTHER" id="PTHR45766">
    <property type="entry name" value="DNA ANNEALING HELICASE AND ENDONUCLEASE ZRANB3 FAMILY MEMBER"/>
    <property type="match status" value="1"/>
</dbReference>
<gene>
    <name evidence="8" type="ORF">ACFFFU_10445</name>
</gene>
<name>A0ABV6SXJ8_9GAMM</name>
<dbReference type="CDD" id="cd18793">
    <property type="entry name" value="SF2_C_SNF"/>
    <property type="match status" value="1"/>
</dbReference>
<keyword evidence="9" id="KW-1185">Reference proteome</keyword>
<dbReference type="GO" id="GO:0004386">
    <property type="term" value="F:helicase activity"/>
    <property type="evidence" value="ECO:0007669"/>
    <property type="project" value="UniProtKB-KW"/>
</dbReference>
<accession>A0ABV6SXJ8</accession>
<dbReference type="SUPFAM" id="SSF52540">
    <property type="entry name" value="P-loop containing nucleoside triphosphate hydrolases"/>
    <property type="match status" value="2"/>
</dbReference>
<dbReference type="CDD" id="cd18011">
    <property type="entry name" value="DEXDc_RapA"/>
    <property type="match status" value="1"/>
</dbReference>
<keyword evidence="2" id="KW-0378">Hydrolase</keyword>
<dbReference type="PROSITE" id="PS51194">
    <property type="entry name" value="HELICASE_CTER"/>
    <property type="match status" value="1"/>
</dbReference>
<dbReference type="InterPro" id="IPR027417">
    <property type="entry name" value="P-loop_NTPase"/>
</dbReference>
<evidence type="ECO:0000259" key="7">
    <source>
        <dbReference type="PROSITE" id="PS51194"/>
    </source>
</evidence>
<feature type="domain" description="Helicase C-terminal" evidence="7">
    <location>
        <begin position="520"/>
        <end position="677"/>
    </location>
</feature>
<dbReference type="RefSeq" id="WP_189494288.1">
    <property type="nucleotide sequence ID" value="NZ_BMZT01000001.1"/>
</dbReference>
<dbReference type="InterPro" id="IPR057342">
    <property type="entry name" value="DEXDc_RapA"/>
</dbReference>
<keyword evidence="3 8" id="KW-0347">Helicase</keyword>
<feature type="domain" description="Helicase ATP-binding" evidence="6">
    <location>
        <begin position="111"/>
        <end position="297"/>
    </location>
</feature>
<dbReference type="PROSITE" id="PS51192">
    <property type="entry name" value="HELICASE_ATP_BIND_1"/>
    <property type="match status" value="1"/>
</dbReference>
<organism evidence="8 9">
    <name type="scientific">Luteimonas padinae</name>
    <dbReference type="NCBI Taxonomy" id="1714359"/>
    <lineage>
        <taxon>Bacteria</taxon>
        <taxon>Pseudomonadati</taxon>
        <taxon>Pseudomonadota</taxon>
        <taxon>Gammaproteobacteria</taxon>
        <taxon>Lysobacterales</taxon>
        <taxon>Lysobacteraceae</taxon>
        <taxon>Luteimonas</taxon>
    </lineage>
</organism>
<keyword evidence="4" id="KW-0067">ATP-binding</keyword>
<evidence type="ECO:0000313" key="8">
    <source>
        <dbReference type="EMBL" id="MFC0718165.1"/>
    </source>
</evidence>
<evidence type="ECO:0000256" key="5">
    <source>
        <dbReference type="SAM" id="Coils"/>
    </source>
</evidence>
<evidence type="ECO:0000256" key="2">
    <source>
        <dbReference type="ARBA" id="ARBA00022801"/>
    </source>
</evidence>
<keyword evidence="5" id="KW-0175">Coiled coil</keyword>
<sequence length="1037" mass="116884">MQPGDKVRLIANPGRIGIIGNETDGPPHRQRVLVNFLNGDEQFILLGSLEKVERGPQGPYELMRNGSFGRASDLRGAITHYRLSGKLANLIYSLNTTNTRFLAYQFKPVLQYLDSPSNGLLIADEVGLGKTIEAGLIWTELRAREDARRLLVVCPAMLCDKWRRELDDRFGVRAQITDAAGLLDHLRKAKARPQEAFALIVSQQGARPPRGWNDDEAPSQRSAAKLARFLLEEGIEEPLLDLVIIDEAHYLRNRETQSNRFGRLLRPVTQGMVMLSATPVQLNNSDLFNLVHLLDEDAFPFDFLFDISLKANAPIVRLRDAVLAGTIVQETFVEAVQGTLDNPFFDTNAQLEYLLRNPPSDTDLASPEFRSELADRLDRVNPLSKVVSRTLKRDVQELRVQRLPHVIKAVMSPVEAEFYARVTESVRSFCEDLRISEGFMLTIPQRQMASSMAAACKGWQDKLGKGAAETDEELLYELDAMEFDDGESGLGPLLSQLVRIAKSVGDFQALRDNDSKFQILLKNLVAYWERNPGKKVVLFSFYKNTLYYLAERLKQSSIDSIIVHGGVDKDEALRQFESSQGARILLSTEVAAEGVDLQFSSLLVNYDLPWNPAKIEQRIGRIDRIGQEEPQILIWNLLYEGTVDERVHDRLLDRLDIFRNALGSMEAILGEQIRDLAYELMSHHLSADREVELIDRTQVAIANVNRQQKLLEEEATNLIAHGEFIQNKARAANELGRYIQGDDLYNYVKDYFQRQYPGTRLHSEGSDANLVRVELSTQARMDVETFQIGSRLSVRSAVTALNAPLLLFENRVGRAIPGVERVTQDHPLVRFVAQGLRASGDGSVYHPVSAVELQTNVDTDVPRGIYVYVVARWTISGSRDIERLEYRARGLDQTMVLEGEQAERLVNAAALKGRDWLGAKTVVDGAIAADYQSLCLEELESAFNDYVAYHERENTDRIKQMVGALERKIENSRRKTENQIERHAAANDRGRVGRINAARSRFEKEKKRLLARMEELRLKGSVKAEESPVSAGVIRVV</sequence>
<comment type="caution">
    <text evidence="8">The sequence shown here is derived from an EMBL/GenBank/DDBJ whole genome shotgun (WGS) entry which is preliminary data.</text>
</comment>
<dbReference type="InterPro" id="IPR014001">
    <property type="entry name" value="Helicase_ATP-bd"/>
</dbReference>
<feature type="coiled-coil region" evidence="5">
    <location>
        <begin position="694"/>
        <end position="721"/>
    </location>
</feature>
<dbReference type="InterPro" id="IPR049730">
    <property type="entry name" value="SNF2/RAD54-like_C"/>
</dbReference>
<dbReference type="InterPro" id="IPR001650">
    <property type="entry name" value="Helicase_C-like"/>
</dbReference>
<dbReference type="InterPro" id="IPR000330">
    <property type="entry name" value="SNF2_N"/>
</dbReference>
<dbReference type="Pfam" id="PF00271">
    <property type="entry name" value="Helicase_C"/>
    <property type="match status" value="1"/>
</dbReference>